<reference evidence="2 3" key="1">
    <citation type="submission" date="2016-10" db="EMBL/GenBank/DDBJ databases">
        <authorList>
            <person name="de Groot N.N."/>
        </authorList>
    </citation>
    <scope>NUCLEOTIDE SEQUENCE [LARGE SCALE GENOMIC DNA]</scope>
    <source>
        <strain evidence="2 3">Vu-144</strain>
    </source>
</reference>
<protein>
    <submittedName>
        <fullName evidence="2">AAA domain-containing protein, putative AbiEii toxin, Type IV TA system</fullName>
    </submittedName>
</protein>
<dbReference type="InterPro" id="IPR003959">
    <property type="entry name" value="ATPase_AAA_core"/>
</dbReference>
<keyword evidence="3" id="KW-1185">Reference proteome</keyword>
<sequence>MLVKLLIENVFSFGIQKEFVMVSGREKSLENGQFYNVNGVCLNKIAGVYGLNGSGKSDFIKCLDYLKKIVTGEILPDAYKNSVFQSQDFQRQLFIIVFIQNGTWFRYNLEIFNHKIRREALMLVGPEHEEYVMLFERTFDGNSSKLFLNKDLRTNWNCKDGFFEGLIQEDCPILKLLSNNCNEQSIDILNAYLWFKNTLVVITDEEDSSLNMVKEIDLNHNFKNFVERMMNSIDLNFISLKLNNKDIHDYFLSTEAVNLEDMKRRISLSKEKELTYATHIGEILMVKMDDRYLVKELLIERMINDIKSTSSYVEASCVTKRIFSLACVFYDVLFNNKVVFVDDLGCCIDSLLIRRLMEKFVNLKTDLGQLIFTDVKPMLLDLDILSQDEMWFVEKDNNGCTDLFPLNCY</sequence>
<dbReference type="Gene3D" id="3.40.50.300">
    <property type="entry name" value="P-loop containing nucleotide triphosphate hydrolases"/>
    <property type="match status" value="1"/>
</dbReference>
<dbReference type="EMBL" id="FNQY01000015">
    <property type="protein sequence ID" value="SEA36007.1"/>
    <property type="molecule type" value="Genomic_DNA"/>
</dbReference>
<dbReference type="PANTHER" id="PTHR40396">
    <property type="entry name" value="ATPASE-LIKE PROTEIN"/>
    <property type="match status" value="1"/>
</dbReference>
<evidence type="ECO:0000313" key="2">
    <source>
        <dbReference type="EMBL" id="SEA36007.1"/>
    </source>
</evidence>
<dbReference type="GO" id="GO:0016887">
    <property type="term" value="F:ATP hydrolysis activity"/>
    <property type="evidence" value="ECO:0007669"/>
    <property type="project" value="InterPro"/>
</dbReference>
<dbReference type="GO" id="GO:0005524">
    <property type="term" value="F:ATP binding"/>
    <property type="evidence" value="ECO:0007669"/>
    <property type="project" value="InterPro"/>
</dbReference>
<evidence type="ECO:0000259" key="1">
    <source>
        <dbReference type="Pfam" id="PF13304"/>
    </source>
</evidence>
<feature type="domain" description="ATPase AAA-type core" evidence="1">
    <location>
        <begin position="45"/>
        <end position="373"/>
    </location>
</feature>
<dbReference type="Proteomes" id="UP000199041">
    <property type="component" value="Unassembled WGS sequence"/>
</dbReference>
<dbReference type="PANTHER" id="PTHR40396:SF1">
    <property type="entry name" value="ATPASE AAA-TYPE CORE DOMAIN-CONTAINING PROTEIN"/>
    <property type="match status" value="1"/>
</dbReference>
<organism evidence="2 3">
    <name type="scientific">Arachidicoccus rhizosphaerae</name>
    <dbReference type="NCBI Taxonomy" id="551991"/>
    <lineage>
        <taxon>Bacteria</taxon>
        <taxon>Pseudomonadati</taxon>
        <taxon>Bacteroidota</taxon>
        <taxon>Chitinophagia</taxon>
        <taxon>Chitinophagales</taxon>
        <taxon>Chitinophagaceae</taxon>
        <taxon>Arachidicoccus</taxon>
    </lineage>
</organism>
<dbReference type="Pfam" id="PF13304">
    <property type="entry name" value="AAA_21"/>
    <property type="match status" value="1"/>
</dbReference>
<accession>A0A1H4AJM8</accession>
<dbReference type="RefSeq" id="WP_091399142.1">
    <property type="nucleotide sequence ID" value="NZ_FNQY01000015.1"/>
</dbReference>
<dbReference type="AlphaFoldDB" id="A0A1H4AJM8"/>
<dbReference type="OrthoDB" id="9809324at2"/>
<dbReference type="SUPFAM" id="SSF52540">
    <property type="entry name" value="P-loop containing nucleoside triphosphate hydrolases"/>
    <property type="match status" value="1"/>
</dbReference>
<dbReference type="STRING" id="551991.SAMN05192529_11523"/>
<name>A0A1H4AJM8_9BACT</name>
<dbReference type="InterPro" id="IPR027417">
    <property type="entry name" value="P-loop_NTPase"/>
</dbReference>
<evidence type="ECO:0000313" key="3">
    <source>
        <dbReference type="Proteomes" id="UP000199041"/>
    </source>
</evidence>
<proteinExistence type="predicted"/>
<gene>
    <name evidence="2" type="ORF">SAMN05192529_11523</name>
</gene>